<sequence>MNMRNMQEQSAQHFNQLPLVMVLISGAFVAILNQTLLATALPHIMRDLNLSANTAQWLTTAFMLVNGVMIPITAFLIERFTTRQMFLSAMSIFALGTLICGIAPAYPVLLLGRVIQAAGAGIMMPLMQTVLFIIYPVEERGKAMGMFGLVIAFAPAIGPTLSGWIVDYYPWRVLFFVILPIALIVLIVTYFMLKNVTERTFPRLDILSVILSSLGFGGLLYGFSSAGNSGWGSSEVVITMIVGTVSLSLFIWRQFMLAQPILEFRVFTYKVFTLTTIIGIVVFVSMIGGATILPIYMQNMHHFTAVQSGMMLLPGALLTGIISPVTGRIFDKVGARWLAILGLTTVTITTFMFTDLTSTTSFAYLTTVNTIRMIGVAMVMMPVTTAGLNELPQKLIPHGTAMNNTLRQVAGSIGTALLITIMTNSALDTPSEAGAEGMIYGVNMSFTVAAFISAIGVVLSFFIKSKQRKDTRGEEREIIRGKRKALT</sequence>
<accession>U1YM53</accession>
<keyword evidence="2" id="KW-0813">Transport</keyword>
<dbReference type="InterPro" id="IPR011701">
    <property type="entry name" value="MFS"/>
</dbReference>
<keyword evidence="5 7" id="KW-1133">Transmembrane helix</keyword>
<evidence type="ECO:0000256" key="3">
    <source>
        <dbReference type="ARBA" id="ARBA00022475"/>
    </source>
</evidence>
<dbReference type="PRINTS" id="PR01036">
    <property type="entry name" value="TCRTETB"/>
</dbReference>
<dbReference type="InterPro" id="IPR020846">
    <property type="entry name" value="MFS_dom"/>
</dbReference>
<dbReference type="NCBIfam" id="TIGR00711">
    <property type="entry name" value="efflux_EmrB"/>
    <property type="match status" value="1"/>
</dbReference>
<dbReference type="AlphaFoldDB" id="U1YM53"/>
<dbReference type="STRING" id="649747.HMPREF0083_00057"/>
<feature type="domain" description="Major facilitator superfamily (MFS) profile" evidence="8">
    <location>
        <begin position="19"/>
        <end position="468"/>
    </location>
</feature>
<name>U1YM53_ANEAE</name>
<feature type="transmembrane region" description="Helical" evidence="7">
    <location>
        <begin position="20"/>
        <end position="45"/>
    </location>
</feature>
<dbReference type="Proteomes" id="UP000016511">
    <property type="component" value="Unassembled WGS sequence"/>
</dbReference>
<dbReference type="Pfam" id="PF07690">
    <property type="entry name" value="MFS_1"/>
    <property type="match status" value="1"/>
</dbReference>
<dbReference type="PATRIC" id="fig|649747.3.peg.52"/>
<dbReference type="GO" id="GO:0022857">
    <property type="term" value="F:transmembrane transporter activity"/>
    <property type="evidence" value="ECO:0007669"/>
    <property type="project" value="InterPro"/>
</dbReference>
<protein>
    <submittedName>
        <fullName evidence="9">Drug resistance MFS transporter, drug:H+ antiporter-2 family</fullName>
    </submittedName>
</protein>
<evidence type="ECO:0000256" key="7">
    <source>
        <dbReference type="SAM" id="Phobius"/>
    </source>
</evidence>
<feature type="transmembrane region" description="Helical" evidence="7">
    <location>
        <begin position="57"/>
        <end position="77"/>
    </location>
</feature>
<feature type="transmembrane region" description="Helical" evidence="7">
    <location>
        <begin position="439"/>
        <end position="463"/>
    </location>
</feature>
<feature type="transmembrane region" description="Helical" evidence="7">
    <location>
        <begin position="204"/>
        <end position="224"/>
    </location>
</feature>
<dbReference type="Gene3D" id="1.20.1250.20">
    <property type="entry name" value="MFS general substrate transporter like domains"/>
    <property type="match status" value="1"/>
</dbReference>
<dbReference type="CDD" id="cd17503">
    <property type="entry name" value="MFS_LmrB_MDR_like"/>
    <property type="match status" value="1"/>
</dbReference>
<proteinExistence type="predicted"/>
<dbReference type="PROSITE" id="PS50850">
    <property type="entry name" value="MFS"/>
    <property type="match status" value="1"/>
</dbReference>
<evidence type="ECO:0000313" key="10">
    <source>
        <dbReference type="Proteomes" id="UP000016511"/>
    </source>
</evidence>
<dbReference type="GO" id="GO:0005886">
    <property type="term" value="C:plasma membrane"/>
    <property type="evidence" value="ECO:0007669"/>
    <property type="project" value="UniProtKB-SubCell"/>
</dbReference>
<evidence type="ECO:0000256" key="2">
    <source>
        <dbReference type="ARBA" id="ARBA00022448"/>
    </source>
</evidence>
<evidence type="ECO:0000256" key="5">
    <source>
        <dbReference type="ARBA" id="ARBA00022989"/>
    </source>
</evidence>
<dbReference type="PANTHER" id="PTHR42718">
    <property type="entry name" value="MAJOR FACILITATOR SUPERFAMILY MULTIDRUG TRANSPORTER MFSC"/>
    <property type="match status" value="1"/>
</dbReference>
<feature type="transmembrane region" description="Helical" evidence="7">
    <location>
        <begin position="409"/>
        <end position="427"/>
    </location>
</feature>
<keyword evidence="10" id="KW-1185">Reference proteome</keyword>
<gene>
    <name evidence="9" type="ORF">HMPREF0083_00057</name>
</gene>
<evidence type="ECO:0000256" key="6">
    <source>
        <dbReference type="ARBA" id="ARBA00023136"/>
    </source>
</evidence>
<comment type="subcellular location">
    <subcellularLocation>
        <location evidence="1">Cell membrane</location>
        <topology evidence="1">Multi-pass membrane protein</topology>
    </subcellularLocation>
</comment>
<feature type="transmembrane region" description="Helical" evidence="7">
    <location>
        <begin position="337"/>
        <end position="356"/>
    </location>
</feature>
<keyword evidence="6 7" id="KW-0472">Membrane</keyword>
<dbReference type="HOGENOM" id="CLU_000960_28_0_9"/>
<evidence type="ECO:0000256" key="4">
    <source>
        <dbReference type="ARBA" id="ARBA00022692"/>
    </source>
</evidence>
<feature type="transmembrane region" description="Helical" evidence="7">
    <location>
        <begin position="303"/>
        <end position="325"/>
    </location>
</feature>
<evidence type="ECO:0000256" key="1">
    <source>
        <dbReference type="ARBA" id="ARBA00004651"/>
    </source>
</evidence>
<feature type="transmembrane region" description="Helical" evidence="7">
    <location>
        <begin position="115"/>
        <end position="135"/>
    </location>
</feature>
<dbReference type="InterPro" id="IPR004638">
    <property type="entry name" value="EmrB-like"/>
</dbReference>
<evidence type="ECO:0000313" key="9">
    <source>
        <dbReference type="EMBL" id="ERI11861.1"/>
    </source>
</evidence>
<dbReference type="EMBL" id="AWSJ01000003">
    <property type="protein sequence ID" value="ERI11861.1"/>
    <property type="molecule type" value="Genomic_DNA"/>
</dbReference>
<feature type="transmembrane region" description="Helical" evidence="7">
    <location>
        <begin position="147"/>
        <end position="165"/>
    </location>
</feature>
<reference evidence="9 10" key="1">
    <citation type="submission" date="2013-08" db="EMBL/GenBank/DDBJ databases">
        <authorList>
            <person name="Weinstock G."/>
            <person name="Sodergren E."/>
            <person name="Wylie T."/>
            <person name="Fulton L."/>
            <person name="Fulton R."/>
            <person name="Fronick C."/>
            <person name="O'Laughlin M."/>
            <person name="Godfrey J."/>
            <person name="Miner T."/>
            <person name="Herter B."/>
            <person name="Appelbaum E."/>
            <person name="Cordes M."/>
            <person name="Lek S."/>
            <person name="Wollam A."/>
            <person name="Pepin K.H."/>
            <person name="Palsikar V.B."/>
            <person name="Mitreva M."/>
            <person name="Wilson R.K."/>
        </authorList>
    </citation>
    <scope>NUCLEOTIDE SEQUENCE [LARGE SCALE GENOMIC DNA]</scope>
    <source>
        <strain evidence="9 10">ATCC 12856</strain>
    </source>
</reference>
<feature type="transmembrane region" description="Helical" evidence="7">
    <location>
        <begin position="171"/>
        <end position="192"/>
    </location>
</feature>
<feature type="transmembrane region" description="Helical" evidence="7">
    <location>
        <begin position="89"/>
        <end position="109"/>
    </location>
</feature>
<feature type="transmembrane region" description="Helical" evidence="7">
    <location>
        <begin position="236"/>
        <end position="255"/>
    </location>
</feature>
<dbReference type="PANTHER" id="PTHR42718:SF24">
    <property type="entry name" value="MAJOR FACILITATOR SUPERFAMILY (MFS) PROFILE DOMAIN-CONTAINING PROTEIN"/>
    <property type="match status" value="1"/>
</dbReference>
<dbReference type="SUPFAM" id="SSF103473">
    <property type="entry name" value="MFS general substrate transporter"/>
    <property type="match status" value="1"/>
</dbReference>
<feature type="transmembrane region" description="Helical" evidence="7">
    <location>
        <begin position="362"/>
        <end position="388"/>
    </location>
</feature>
<organism evidence="9 10">
    <name type="scientific">Aneurinibacillus aneurinilyticus ATCC 12856</name>
    <dbReference type="NCBI Taxonomy" id="649747"/>
    <lineage>
        <taxon>Bacteria</taxon>
        <taxon>Bacillati</taxon>
        <taxon>Bacillota</taxon>
        <taxon>Bacilli</taxon>
        <taxon>Bacillales</taxon>
        <taxon>Paenibacillaceae</taxon>
        <taxon>Aneurinibacillus group</taxon>
        <taxon>Aneurinibacillus</taxon>
    </lineage>
</organism>
<keyword evidence="4 7" id="KW-0812">Transmembrane</keyword>
<dbReference type="eggNOG" id="COG2814">
    <property type="taxonomic scope" value="Bacteria"/>
</dbReference>
<comment type="caution">
    <text evidence="9">The sequence shown here is derived from an EMBL/GenBank/DDBJ whole genome shotgun (WGS) entry which is preliminary data.</text>
</comment>
<evidence type="ECO:0000259" key="8">
    <source>
        <dbReference type="PROSITE" id="PS50850"/>
    </source>
</evidence>
<dbReference type="InterPro" id="IPR036259">
    <property type="entry name" value="MFS_trans_sf"/>
</dbReference>
<feature type="transmembrane region" description="Helical" evidence="7">
    <location>
        <begin position="267"/>
        <end position="297"/>
    </location>
</feature>
<keyword evidence="3" id="KW-1003">Cell membrane</keyword>
<dbReference type="Gene3D" id="1.20.1720.10">
    <property type="entry name" value="Multidrug resistance protein D"/>
    <property type="match status" value="1"/>
</dbReference>